<accession>A0ABD3A307</accession>
<keyword evidence="1" id="KW-0863">Zinc-finger</keyword>
<comment type="caution">
    <text evidence="3">The sequence shown here is derived from an EMBL/GenBank/DDBJ whole genome shotgun (WGS) entry which is preliminary data.</text>
</comment>
<dbReference type="Gene3D" id="4.10.60.10">
    <property type="entry name" value="Zinc finger, CCHC-type"/>
    <property type="match status" value="1"/>
</dbReference>
<keyword evidence="1" id="KW-0862">Zinc</keyword>
<dbReference type="SUPFAM" id="SSF57756">
    <property type="entry name" value="Retrovirus zinc finger-like domains"/>
    <property type="match status" value="1"/>
</dbReference>
<gene>
    <name evidence="3" type="ORF">ACH5RR_013322</name>
</gene>
<name>A0ABD3A307_9GENT</name>
<dbReference type="AlphaFoldDB" id="A0ABD3A307"/>
<evidence type="ECO:0000259" key="2">
    <source>
        <dbReference type="PROSITE" id="PS50158"/>
    </source>
</evidence>
<evidence type="ECO:0000313" key="4">
    <source>
        <dbReference type="Proteomes" id="UP001630127"/>
    </source>
</evidence>
<keyword evidence="1" id="KW-0479">Metal-binding</keyword>
<sequence>MRKGEASNSNNFKGKTKLKIKKQNEKCFECGQPGHFANECPSRRRKKEENLALTTFKSLGMIATPKEKLRKRWNRHKWHSWPLVMMRLSQENAELKKRMHVKTRIKEEQASLKKRWDDLNVLLH</sequence>
<keyword evidence="4" id="KW-1185">Reference proteome</keyword>
<evidence type="ECO:0000313" key="3">
    <source>
        <dbReference type="EMBL" id="KAL3524950.1"/>
    </source>
</evidence>
<reference evidence="3 4" key="1">
    <citation type="submission" date="2024-11" db="EMBL/GenBank/DDBJ databases">
        <title>A near-complete genome assembly of Cinchona calisaya.</title>
        <authorList>
            <person name="Lian D.C."/>
            <person name="Zhao X.W."/>
            <person name="Wei L."/>
        </authorList>
    </citation>
    <scope>NUCLEOTIDE SEQUENCE [LARGE SCALE GENOMIC DNA]</scope>
    <source>
        <tissue evidence="3">Nenye</tissue>
    </source>
</reference>
<dbReference type="PROSITE" id="PS50158">
    <property type="entry name" value="ZF_CCHC"/>
    <property type="match status" value="1"/>
</dbReference>
<feature type="domain" description="CCHC-type" evidence="2">
    <location>
        <begin position="26"/>
        <end position="42"/>
    </location>
</feature>
<dbReference type="GO" id="GO:0008270">
    <property type="term" value="F:zinc ion binding"/>
    <property type="evidence" value="ECO:0007669"/>
    <property type="project" value="UniProtKB-KW"/>
</dbReference>
<evidence type="ECO:0000256" key="1">
    <source>
        <dbReference type="PROSITE-ProRule" id="PRU00047"/>
    </source>
</evidence>
<protein>
    <recommendedName>
        <fullName evidence="2">CCHC-type domain-containing protein</fullName>
    </recommendedName>
</protein>
<dbReference type="SMART" id="SM00343">
    <property type="entry name" value="ZnF_C2HC"/>
    <property type="match status" value="1"/>
</dbReference>
<dbReference type="InterPro" id="IPR036875">
    <property type="entry name" value="Znf_CCHC_sf"/>
</dbReference>
<organism evidence="3 4">
    <name type="scientific">Cinchona calisaya</name>
    <dbReference type="NCBI Taxonomy" id="153742"/>
    <lineage>
        <taxon>Eukaryota</taxon>
        <taxon>Viridiplantae</taxon>
        <taxon>Streptophyta</taxon>
        <taxon>Embryophyta</taxon>
        <taxon>Tracheophyta</taxon>
        <taxon>Spermatophyta</taxon>
        <taxon>Magnoliopsida</taxon>
        <taxon>eudicotyledons</taxon>
        <taxon>Gunneridae</taxon>
        <taxon>Pentapetalae</taxon>
        <taxon>asterids</taxon>
        <taxon>lamiids</taxon>
        <taxon>Gentianales</taxon>
        <taxon>Rubiaceae</taxon>
        <taxon>Cinchonoideae</taxon>
        <taxon>Cinchoneae</taxon>
        <taxon>Cinchona</taxon>
    </lineage>
</organism>
<dbReference type="Pfam" id="PF00098">
    <property type="entry name" value="zf-CCHC"/>
    <property type="match status" value="1"/>
</dbReference>
<dbReference type="InterPro" id="IPR001878">
    <property type="entry name" value="Znf_CCHC"/>
</dbReference>
<dbReference type="Proteomes" id="UP001630127">
    <property type="component" value="Unassembled WGS sequence"/>
</dbReference>
<dbReference type="EMBL" id="JBJUIK010000006">
    <property type="protein sequence ID" value="KAL3524950.1"/>
    <property type="molecule type" value="Genomic_DNA"/>
</dbReference>
<proteinExistence type="predicted"/>